<dbReference type="AlphaFoldDB" id="A0A8D9GYI4"/>
<sequence length="129" mass="14628">MVSFHLHQYASMGKWLVNTCPTLITTKDAGDAITLLQSMTGSTFDSSQLVFTACMGYQDLNESRLQELRSMHRPAVMAAFEERLKGLQAWRDSKDLATKLYNSKQDPKSVLQMTFIIQPLWCMPSRGSF</sequence>
<dbReference type="Gramene" id="A01p35900.2_BraZ1">
    <property type="protein sequence ID" value="A01p35900.2_BraZ1.CDS"/>
    <property type="gene ID" value="A01g35900.2_BraZ1"/>
</dbReference>
<evidence type="ECO:0000313" key="1">
    <source>
        <dbReference type="EMBL" id="CAG7889514.1"/>
    </source>
</evidence>
<name>A0A8D9GYI4_BRACM</name>
<proteinExistence type="predicted"/>
<protein>
    <submittedName>
        <fullName evidence="1">Uncharacterized protein</fullName>
    </submittedName>
</protein>
<gene>
    <name evidence="1" type="ORF">BRAPAZ1V2_A01P35900.2</name>
</gene>
<dbReference type="EMBL" id="LS974617">
    <property type="protein sequence ID" value="CAG7889514.1"/>
    <property type="molecule type" value="Genomic_DNA"/>
</dbReference>
<evidence type="ECO:0000313" key="2">
    <source>
        <dbReference type="Proteomes" id="UP000694005"/>
    </source>
</evidence>
<organism evidence="1 2">
    <name type="scientific">Brassica campestris</name>
    <name type="common">Field mustard</name>
    <dbReference type="NCBI Taxonomy" id="3711"/>
    <lineage>
        <taxon>Eukaryota</taxon>
        <taxon>Viridiplantae</taxon>
        <taxon>Streptophyta</taxon>
        <taxon>Embryophyta</taxon>
        <taxon>Tracheophyta</taxon>
        <taxon>Spermatophyta</taxon>
        <taxon>Magnoliopsida</taxon>
        <taxon>eudicotyledons</taxon>
        <taxon>Gunneridae</taxon>
        <taxon>Pentapetalae</taxon>
        <taxon>rosids</taxon>
        <taxon>malvids</taxon>
        <taxon>Brassicales</taxon>
        <taxon>Brassicaceae</taxon>
        <taxon>Brassiceae</taxon>
        <taxon>Brassica</taxon>
    </lineage>
</organism>
<dbReference type="Proteomes" id="UP000694005">
    <property type="component" value="Chromosome A01"/>
</dbReference>
<reference evidence="1 2" key="1">
    <citation type="submission" date="2021-07" db="EMBL/GenBank/DDBJ databases">
        <authorList>
            <consortium name="Genoscope - CEA"/>
            <person name="William W."/>
        </authorList>
    </citation>
    <scope>NUCLEOTIDE SEQUENCE [LARGE SCALE GENOMIC DNA]</scope>
</reference>
<accession>A0A8D9GYI4</accession>